<dbReference type="GO" id="GO:0032324">
    <property type="term" value="P:molybdopterin cofactor biosynthetic process"/>
    <property type="evidence" value="ECO:0007669"/>
    <property type="project" value="InterPro"/>
</dbReference>
<dbReference type="EMBL" id="JAAYEE010000181">
    <property type="protein sequence ID" value="NLW35895.1"/>
    <property type="molecule type" value="Genomic_DNA"/>
</dbReference>
<proteinExistence type="predicted"/>
<dbReference type="InterPro" id="IPR036425">
    <property type="entry name" value="MoaB/Mog-like_dom_sf"/>
</dbReference>
<dbReference type="InterPro" id="IPR036688">
    <property type="entry name" value="MoeA_C_domain_IV_sf"/>
</dbReference>
<protein>
    <recommendedName>
        <fullName evidence="3">MoeA C-terminal domain-containing protein</fullName>
    </recommendedName>
</protein>
<dbReference type="Gene3D" id="2.40.340.10">
    <property type="entry name" value="MoeA, C-terminal, domain IV"/>
    <property type="match status" value="1"/>
</dbReference>
<evidence type="ECO:0000313" key="1">
    <source>
        <dbReference type="EMBL" id="NLW35895.1"/>
    </source>
</evidence>
<dbReference type="AlphaFoldDB" id="A0A971M4Z7"/>
<name>A0A971M4Z7_9BACT</name>
<evidence type="ECO:0000313" key="2">
    <source>
        <dbReference type="Proteomes" id="UP000777265"/>
    </source>
</evidence>
<comment type="caution">
    <text evidence="1">The sequence shown here is derived from an EMBL/GenBank/DDBJ whole genome shotgun (WGS) entry which is preliminary data.</text>
</comment>
<reference evidence="1" key="2">
    <citation type="submission" date="2020-01" db="EMBL/GenBank/DDBJ databases">
        <authorList>
            <person name="Campanaro S."/>
        </authorList>
    </citation>
    <scope>NUCLEOTIDE SEQUENCE</scope>
    <source>
        <strain evidence="1">AS06rmzACSIP_7</strain>
    </source>
</reference>
<sequence length="112" mass="12432">MNFETLVRPALLKMRGIIALDHPVVEATAVDSIPGRMPMPFVRFTYLKKKEGEHYVILNGDERIGPLASMVTANSMTIVPEGSMIKAGERIPVLPLDWPMGQIQPVFSDVNK</sequence>
<organism evidence="1 2">
    <name type="scientific">Syntrophorhabdus aromaticivorans</name>
    <dbReference type="NCBI Taxonomy" id="328301"/>
    <lineage>
        <taxon>Bacteria</taxon>
        <taxon>Pseudomonadati</taxon>
        <taxon>Thermodesulfobacteriota</taxon>
        <taxon>Syntrophorhabdia</taxon>
        <taxon>Syntrophorhabdales</taxon>
        <taxon>Syntrophorhabdaceae</taxon>
        <taxon>Syntrophorhabdus</taxon>
    </lineage>
</organism>
<dbReference type="SUPFAM" id="SSF63867">
    <property type="entry name" value="MoeA C-terminal domain-like"/>
    <property type="match status" value="1"/>
</dbReference>
<dbReference type="Proteomes" id="UP000777265">
    <property type="component" value="Unassembled WGS sequence"/>
</dbReference>
<accession>A0A971M4Z7</accession>
<evidence type="ECO:0008006" key="3">
    <source>
        <dbReference type="Google" id="ProtNLM"/>
    </source>
</evidence>
<gene>
    <name evidence="1" type="ORF">GXY80_10510</name>
</gene>
<reference evidence="1" key="1">
    <citation type="journal article" date="2020" name="Biotechnol. Biofuels">
        <title>New insights from the biogas microbiome by comprehensive genome-resolved metagenomics of nearly 1600 species originating from multiple anaerobic digesters.</title>
        <authorList>
            <person name="Campanaro S."/>
            <person name="Treu L."/>
            <person name="Rodriguez-R L.M."/>
            <person name="Kovalovszki A."/>
            <person name="Ziels R.M."/>
            <person name="Maus I."/>
            <person name="Zhu X."/>
            <person name="Kougias P.G."/>
            <person name="Basile A."/>
            <person name="Luo G."/>
            <person name="Schluter A."/>
            <person name="Konstantinidis K.T."/>
            <person name="Angelidaki I."/>
        </authorList>
    </citation>
    <scope>NUCLEOTIDE SEQUENCE</scope>
    <source>
        <strain evidence="1">AS06rmzACSIP_7</strain>
    </source>
</reference>
<dbReference type="Gene3D" id="3.40.980.10">
    <property type="entry name" value="MoaB/Mog-like domain"/>
    <property type="match status" value="1"/>
</dbReference>